<feature type="binding site" evidence="6">
    <location>
        <position position="380"/>
    </location>
    <ligand>
        <name>L-serine</name>
        <dbReference type="ChEBI" id="CHEBI:33384"/>
    </ligand>
</feature>
<comment type="caution">
    <text evidence="11">The sequence shown here is derived from an EMBL/GenBank/DDBJ whole genome shotgun (WGS) entry which is preliminary data.</text>
</comment>
<sequence length="420" mass="47320">MIDLKLFREHPTLFRDAAASKNVTVDVDRILDLDRRVRSLKSESEGIKAQKNEASKRISKADGDERKGLIEEMRLVDRRAESLTAELAPLEEELNELLYRIPNPPLEGVRIAKDDSENQAIRVVGTIPVFDFTPKDHLELGEQLGIIDTERAAKVSGARFTYFVGQGALLEMALVDFAVRTAIKYGFTPVTVPHLVTAKAMRAMGYLEHGGHDEIYYLPKDNLYLIGTSEQSIGPMHTEEILDAKRMPLRYVGISPCYRRESGSYGKDTKGIIRLHQFTKVEMFSFCGAEVSAAEHELMLKIEEELMQALGLPYHVLDIVSGDLGLPAAKKWDIEAWFPSQERYRETHSTSNCTDFQARRLNTRVRKEEGIEFVHTVNGTAFSGRPIAAILENFQQADGTVIIPEVLRAYMGTDRIIPRV</sequence>
<feature type="binding site" evidence="7">
    <location>
        <position position="228"/>
    </location>
    <ligand>
        <name>L-serine</name>
        <dbReference type="ChEBI" id="CHEBI:33384"/>
    </ligand>
</feature>
<feature type="region of interest" description="Disordered" evidence="9">
    <location>
        <begin position="42"/>
        <end position="61"/>
    </location>
</feature>
<dbReference type="Gene3D" id="1.10.287.40">
    <property type="entry name" value="Serine-tRNA synthetase, tRNA binding domain"/>
    <property type="match status" value="1"/>
</dbReference>
<dbReference type="InterPro" id="IPR033729">
    <property type="entry name" value="SerRS_core"/>
</dbReference>
<evidence type="ECO:0000256" key="3">
    <source>
        <dbReference type="ARBA" id="ARBA00022840"/>
    </source>
</evidence>
<comment type="subcellular location">
    <subcellularLocation>
        <location evidence="6">Cytoplasm</location>
    </subcellularLocation>
</comment>
<dbReference type="GO" id="GO:0005737">
    <property type="term" value="C:cytoplasm"/>
    <property type="evidence" value="ECO:0007669"/>
    <property type="project" value="UniProtKB-SubCell"/>
</dbReference>
<comment type="function">
    <text evidence="6">Catalyzes the attachment of serine to tRNA(Ser). Is also able to aminoacylate tRNA(Sec) with serine, to form the misacylated tRNA L-seryl-tRNA(Sec), which will be further converted into selenocysteinyl-tRNA(Sec).</text>
</comment>
<evidence type="ECO:0000313" key="12">
    <source>
        <dbReference type="Proteomes" id="UP000034846"/>
    </source>
</evidence>
<dbReference type="SUPFAM" id="SSF46589">
    <property type="entry name" value="tRNA-binding arm"/>
    <property type="match status" value="1"/>
</dbReference>
<feature type="binding site" evidence="6">
    <location>
        <begin position="228"/>
        <end position="230"/>
    </location>
    <ligand>
        <name>L-serine</name>
        <dbReference type="ChEBI" id="CHEBI:33384"/>
    </ligand>
</feature>
<keyword evidence="4 6" id="KW-0648">Protein biosynthesis</keyword>
<comment type="similarity">
    <text evidence="6">Belongs to the class-II aminoacyl-tRNA synthetase family. Type-1 seryl-tRNA synthetase subfamily.</text>
</comment>
<keyword evidence="2 6" id="KW-0547">Nucleotide-binding</keyword>
<dbReference type="InterPro" id="IPR002314">
    <property type="entry name" value="aa-tRNA-synt_IIb"/>
</dbReference>
<keyword evidence="1 6" id="KW-0436">Ligase</keyword>
<dbReference type="PATRIC" id="fig|1618989.3.peg.739"/>
<feature type="binding site" evidence="7">
    <location>
        <position position="259"/>
    </location>
    <ligand>
        <name>L-serine</name>
        <dbReference type="ChEBI" id="CHEBI:33384"/>
    </ligand>
</feature>
<evidence type="ECO:0000256" key="9">
    <source>
        <dbReference type="SAM" id="MobiDB-lite"/>
    </source>
</evidence>
<dbReference type="UniPathway" id="UPA00906">
    <property type="reaction ID" value="UER00895"/>
</dbReference>
<comment type="subunit">
    <text evidence="6">Homodimer. The tRNA molecule binds across the dimer.</text>
</comment>
<reference evidence="11 12" key="1">
    <citation type="journal article" date="2015" name="Nature">
        <title>rRNA introns, odd ribosomes, and small enigmatic genomes across a large radiation of phyla.</title>
        <authorList>
            <person name="Brown C.T."/>
            <person name="Hug L.A."/>
            <person name="Thomas B.C."/>
            <person name="Sharon I."/>
            <person name="Castelle C.J."/>
            <person name="Singh A."/>
            <person name="Wilkins M.J."/>
            <person name="Williams K.H."/>
            <person name="Banfield J.F."/>
        </authorList>
    </citation>
    <scope>NUCLEOTIDE SEQUENCE [LARGE SCALE GENOMIC DNA]</scope>
</reference>
<gene>
    <name evidence="6" type="primary">serS</name>
    <name evidence="11" type="ORF">UY72_C0056G0003</name>
</gene>
<feature type="binding site" evidence="6 7">
    <location>
        <position position="282"/>
    </location>
    <ligand>
        <name>L-serine</name>
        <dbReference type="ChEBI" id="CHEBI:33384"/>
    </ligand>
</feature>
<feature type="binding site" evidence="7">
    <location>
        <position position="378"/>
    </location>
    <ligand>
        <name>L-serine</name>
        <dbReference type="ChEBI" id="CHEBI:33384"/>
    </ligand>
</feature>
<keyword evidence="5 6" id="KW-0030">Aminoacyl-tRNA synthetase</keyword>
<comment type="pathway">
    <text evidence="6">Aminoacyl-tRNA biosynthesis; selenocysteinyl-tRNA(Sec) biosynthesis; L-seryl-tRNA(Sec) from L-serine and tRNA(Sec): step 1/1.</text>
</comment>
<feature type="binding site" evidence="6 8">
    <location>
        <begin position="259"/>
        <end position="261"/>
    </location>
    <ligand>
        <name>ATP</name>
        <dbReference type="ChEBI" id="CHEBI:30616"/>
    </ligand>
</feature>
<dbReference type="InterPro" id="IPR006195">
    <property type="entry name" value="aa-tRNA-synth_II"/>
</dbReference>
<dbReference type="GO" id="GO:0005524">
    <property type="term" value="F:ATP binding"/>
    <property type="evidence" value="ECO:0007669"/>
    <property type="project" value="UniProtKB-UniRule"/>
</dbReference>
<dbReference type="EMBL" id="LCRD01000056">
    <property type="protein sequence ID" value="KKW29017.1"/>
    <property type="molecule type" value="Genomic_DNA"/>
</dbReference>
<name>A0A0G1ZLS0_9BACT</name>
<dbReference type="GO" id="GO:0004828">
    <property type="term" value="F:serine-tRNA ligase activity"/>
    <property type="evidence" value="ECO:0007669"/>
    <property type="project" value="UniProtKB-UniRule"/>
</dbReference>
<organism evidence="11 12">
    <name type="scientific">Candidatus Uhrbacteria bacterium GW2011_GWD2_52_7</name>
    <dbReference type="NCBI Taxonomy" id="1618989"/>
    <lineage>
        <taxon>Bacteria</taxon>
        <taxon>Candidatus Uhriibacteriota</taxon>
    </lineage>
</organism>
<dbReference type="InterPro" id="IPR042103">
    <property type="entry name" value="SerRS_1_N_sf"/>
</dbReference>
<dbReference type="InterPro" id="IPR015866">
    <property type="entry name" value="Ser-tRNA-synth_1_N"/>
</dbReference>
<dbReference type="Proteomes" id="UP000034846">
    <property type="component" value="Unassembled WGS sequence"/>
</dbReference>
<comment type="domain">
    <text evidence="6">Consists of two distinct domains, a catalytic core and a N-terminal extension that is involved in tRNA binding.</text>
</comment>
<feature type="domain" description="Aminoacyl-transfer RNA synthetases class-II family profile" evidence="10">
    <location>
        <begin position="136"/>
        <end position="404"/>
    </location>
</feature>
<evidence type="ECO:0000313" key="11">
    <source>
        <dbReference type="EMBL" id="KKW29017.1"/>
    </source>
</evidence>
<evidence type="ECO:0000256" key="4">
    <source>
        <dbReference type="ARBA" id="ARBA00022917"/>
    </source>
</evidence>
<comment type="catalytic activity">
    <reaction evidence="6">
        <text>tRNA(Ser) + L-serine + ATP = L-seryl-tRNA(Ser) + AMP + diphosphate + H(+)</text>
        <dbReference type="Rhea" id="RHEA:12292"/>
        <dbReference type="Rhea" id="RHEA-COMP:9669"/>
        <dbReference type="Rhea" id="RHEA-COMP:9703"/>
        <dbReference type="ChEBI" id="CHEBI:15378"/>
        <dbReference type="ChEBI" id="CHEBI:30616"/>
        <dbReference type="ChEBI" id="CHEBI:33019"/>
        <dbReference type="ChEBI" id="CHEBI:33384"/>
        <dbReference type="ChEBI" id="CHEBI:78442"/>
        <dbReference type="ChEBI" id="CHEBI:78533"/>
        <dbReference type="ChEBI" id="CHEBI:456215"/>
        <dbReference type="EC" id="6.1.1.11"/>
    </reaction>
</comment>
<evidence type="ECO:0000256" key="1">
    <source>
        <dbReference type="ARBA" id="ARBA00022598"/>
    </source>
</evidence>
<comment type="caution">
    <text evidence="6">Lacks conserved residue(s) required for the propagation of feature annotation.</text>
</comment>
<keyword evidence="6" id="KW-0963">Cytoplasm</keyword>
<dbReference type="SUPFAM" id="SSF55681">
    <property type="entry name" value="Class II aaRS and biotin synthetases"/>
    <property type="match status" value="1"/>
</dbReference>
<keyword evidence="3 6" id="KW-0067">ATP-binding</keyword>
<evidence type="ECO:0000256" key="7">
    <source>
        <dbReference type="PIRSR" id="PIRSR001529-1"/>
    </source>
</evidence>
<feature type="site" description="Important for serine binding" evidence="7">
    <location>
        <position position="380"/>
    </location>
</feature>
<dbReference type="GO" id="GO:0006434">
    <property type="term" value="P:seryl-tRNA aminoacylation"/>
    <property type="evidence" value="ECO:0007669"/>
    <property type="project" value="UniProtKB-UniRule"/>
</dbReference>
<evidence type="ECO:0000256" key="8">
    <source>
        <dbReference type="PIRSR" id="PIRSR001529-2"/>
    </source>
</evidence>
<dbReference type="PROSITE" id="PS50862">
    <property type="entry name" value="AA_TRNA_LIGASE_II"/>
    <property type="match status" value="1"/>
</dbReference>
<evidence type="ECO:0000256" key="2">
    <source>
        <dbReference type="ARBA" id="ARBA00022741"/>
    </source>
</evidence>
<dbReference type="InterPro" id="IPR045864">
    <property type="entry name" value="aa-tRNA-synth_II/BPL/LPL"/>
</dbReference>
<dbReference type="PANTHER" id="PTHR11778">
    <property type="entry name" value="SERYL-TRNA SYNTHETASE"/>
    <property type="match status" value="1"/>
</dbReference>
<accession>A0A0G1ZLS0</accession>
<dbReference type="NCBIfam" id="TIGR00414">
    <property type="entry name" value="serS"/>
    <property type="match status" value="1"/>
</dbReference>
<dbReference type="PIRSF" id="PIRSF001529">
    <property type="entry name" value="Ser-tRNA-synth_IIa"/>
    <property type="match status" value="1"/>
</dbReference>
<feature type="binding site" evidence="6 8">
    <location>
        <begin position="346"/>
        <end position="349"/>
    </location>
    <ligand>
        <name>ATP</name>
        <dbReference type="ChEBI" id="CHEBI:30616"/>
    </ligand>
</feature>
<dbReference type="InterPro" id="IPR002317">
    <property type="entry name" value="Ser-tRNA-ligase_type_1"/>
</dbReference>
<dbReference type="InterPro" id="IPR010978">
    <property type="entry name" value="tRNA-bd_arm"/>
</dbReference>
<proteinExistence type="inferred from homology"/>
<protein>
    <recommendedName>
        <fullName evidence="6">Serine--tRNA ligase</fullName>
        <ecNumber evidence="6">6.1.1.11</ecNumber>
    </recommendedName>
    <alternativeName>
        <fullName evidence="6">Seryl-tRNA synthetase</fullName>
        <shortName evidence="6">SerRS</shortName>
    </alternativeName>
    <alternativeName>
        <fullName evidence="6">Seryl-tRNA(Ser/Sec) synthetase</fullName>
    </alternativeName>
</protein>
<dbReference type="HAMAP" id="MF_00176">
    <property type="entry name" value="Ser_tRNA_synth_type1"/>
    <property type="match status" value="1"/>
</dbReference>
<dbReference type="CDD" id="cd00770">
    <property type="entry name" value="SerRS_core"/>
    <property type="match status" value="1"/>
</dbReference>
<dbReference type="EC" id="6.1.1.11" evidence="6"/>
<dbReference type="Gene3D" id="3.30.930.10">
    <property type="entry name" value="Bira Bifunctional Protein, Domain 2"/>
    <property type="match status" value="1"/>
</dbReference>
<evidence type="ECO:0000256" key="5">
    <source>
        <dbReference type="ARBA" id="ARBA00023146"/>
    </source>
</evidence>
<evidence type="ECO:0000256" key="6">
    <source>
        <dbReference type="HAMAP-Rule" id="MF_00176"/>
    </source>
</evidence>
<comment type="catalytic activity">
    <reaction evidence="6">
        <text>tRNA(Sec) + L-serine + ATP = L-seryl-tRNA(Sec) + AMP + diphosphate + H(+)</text>
        <dbReference type="Rhea" id="RHEA:42580"/>
        <dbReference type="Rhea" id="RHEA-COMP:9742"/>
        <dbReference type="Rhea" id="RHEA-COMP:10128"/>
        <dbReference type="ChEBI" id="CHEBI:15378"/>
        <dbReference type="ChEBI" id="CHEBI:30616"/>
        <dbReference type="ChEBI" id="CHEBI:33019"/>
        <dbReference type="ChEBI" id="CHEBI:33384"/>
        <dbReference type="ChEBI" id="CHEBI:78442"/>
        <dbReference type="ChEBI" id="CHEBI:78533"/>
        <dbReference type="ChEBI" id="CHEBI:456215"/>
        <dbReference type="EC" id="6.1.1.11"/>
    </reaction>
</comment>
<dbReference type="AlphaFoldDB" id="A0A0G1ZLS0"/>
<dbReference type="Pfam" id="PF02403">
    <property type="entry name" value="Seryl_tRNA_N"/>
    <property type="match status" value="1"/>
</dbReference>
<dbReference type="GO" id="GO:0016260">
    <property type="term" value="P:selenocysteine biosynthetic process"/>
    <property type="evidence" value="ECO:0007669"/>
    <property type="project" value="UniProtKB-UniRule"/>
</dbReference>
<dbReference type="PRINTS" id="PR00981">
    <property type="entry name" value="TRNASYNTHSER"/>
</dbReference>
<dbReference type="Pfam" id="PF00587">
    <property type="entry name" value="tRNA-synt_2b"/>
    <property type="match status" value="1"/>
</dbReference>
<evidence type="ECO:0000259" key="10">
    <source>
        <dbReference type="PROSITE" id="PS50862"/>
    </source>
</evidence>